<dbReference type="Proteomes" id="UP000799291">
    <property type="component" value="Unassembled WGS sequence"/>
</dbReference>
<name>A0A6G1ITB9_9PLEO</name>
<dbReference type="InterPro" id="IPR052895">
    <property type="entry name" value="HetReg/Transcr_Mod"/>
</dbReference>
<accession>A0A6G1ITB9</accession>
<protein>
    <submittedName>
        <fullName evidence="2">Heterokaryon incompatibility</fullName>
    </submittedName>
</protein>
<feature type="non-terminal residue" evidence="2">
    <location>
        <position position="152"/>
    </location>
</feature>
<proteinExistence type="predicted"/>
<gene>
    <name evidence="2" type="ORF">K458DRAFT_246039</name>
</gene>
<dbReference type="EMBL" id="MU005591">
    <property type="protein sequence ID" value="KAF2681482.1"/>
    <property type="molecule type" value="Genomic_DNA"/>
</dbReference>
<dbReference type="PANTHER" id="PTHR24148:SF73">
    <property type="entry name" value="HET DOMAIN PROTEIN (AFU_ORTHOLOGUE AFUA_8G01020)"/>
    <property type="match status" value="1"/>
</dbReference>
<dbReference type="PANTHER" id="PTHR24148">
    <property type="entry name" value="ANKYRIN REPEAT DOMAIN-CONTAINING PROTEIN 39 HOMOLOG-RELATED"/>
    <property type="match status" value="1"/>
</dbReference>
<evidence type="ECO:0000259" key="1">
    <source>
        <dbReference type="Pfam" id="PF06985"/>
    </source>
</evidence>
<feature type="domain" description="Heterokaryon incompatibility" evidence="1">
    <location>
        <begin position="7"/>
        <end position="142"/>
    </location>
</feature>
<dbReference type="OrthoDB" id="5386682at2759"/>
<feature type="non-terminal residue" evidence="2">
    <location>
        <position position="1"/>
    </location>
</feature>
<evidence type="ECO:0000313" key="3">
    <source>
        <dbReference type="Proteomes" id="UP000799291"/>
    </source>
</evidence>
<dbReference type="Pfam" id="PF06985">
    <property type="entry name" value="HET"/>
    <property type="match status" value="1"/>
</dbReference>
<reference evidence="2" key="1">
    <citation type="journal article" date="2020" name="Stud. Mycol.">
        <title>101 Dothideomycetes genomes: a test case for predicting lifestyles and emergence of pathogens.</title>
        <authorList>
            <person name="Haridas S."/>
            <person name="Albert R."/>
            <person name="Binder M."/>
            <person name="Bloem J."/>
            <person name="Labutti K."/>
            <person name="Salamov A."/>
            <person name="Andreopoulos B."/>
            <person name="Baker S."/>
            <person name="Barry K."/>
            <person name="Bills G."/>
            <person name="Bluhm B."/>
            <person name="Cannon C."/>
            <person name="Castanera R."/>
            <person name="Culley D."/>
            <person name="Daum C."/>
            <person name="Ezra D."/>
            <person name="Gonzalez J."/>
            <person name="Henrissat B."/>
            <person name="Kuo A."/>
            <person name="Liang C."/>
            <person name="Lipzen A."/>
            <person name="Lutzoni F."/>
            <person name="Magnuson J."/>
            <person name="Mondo S."/>
            <person name="Nolan M."/>
            <person name="Ohm R."/>
            <person name="Pangilinan J."/>
            <person name="Park H.-J."/>
            <person name="Ramirez L."/>
            <person name="Alfaro M."/>
            <person name="Sun H."/>
            <person name="Tritt A."/>
            <person name="Yoshinaga Y."/>
            <person name="Zwiers L.-H."/>
            <person name="Turgeon B."/>
            <person name="Goodwin S."/>
            <person name="Spatafora J."/>
            <person name="Crous P."/>
            <person name="Grigoriev I."/>
        </authorList>
    </citation>
    <scope>NUCLEOTIDE SEQUENCE</scope>
    <source>
        <strain evidence="2">CBS 122367</strain>
    </source>
</reference>
<keyword evidence="3" id="KW-1185">Reference proteome</keyword>
<dbReference type="AlphaFoldDB" id="A0A6G1ITB9"/>
<organism evidence="2 3">
    <name type="scientific">Lentithecium fluviatile CBS 122367</name>
    <dbReference type="NCBI Taxonomy" id="1168545"/>
    <lineage>
        <taxon>Eukaryota</taxon>
        <taxon>Fungi</taxon>
        <taxon>Dikarya</taxon>
        <taxon>Ascomycota</taxon>
        <taxon>Pezizomycotina</taxon>
        <taxon>Dothideomycetes</taxon>
        <taxon>Pleosporomycetidae</taxon>
        <taxon>Pleosporales</taxon>
        <taxon>Massarineae</taxon>
        <taxon>Lentitheciaceae</taxon>
        <taxon>Lentithecium</taxon>
    </lineage>
</organism>
<dbReference type="InterPro" id="IPR010730">
    <property type="entry name" value="HET"/>
</dbReference>
<evidence type="ECO:0000313" key="2">
    <source>
        <dbReference type="EMBL" id="KAF2681482.1"/>
    </source>
</evidence>
<sequence length="152" mass="18125">DMHATKYRCLSYMWGDPDEGYEICVNDRTVRVRKNLYDFLRTVSQKFQDLPLWIDALCVNQNDMNERGHEVKRMSRIYHNAEEVLMWLGVDGDLKALFDCTKSRLQDVWKGRITGVQRESLLTSIDTFYSHPYWSRTWITQEILEANRVRVL</sequence>